<dbReference type="EMBL" id="JAQQWI010000006">
    <property type="protein sequence ID" value="KAK8033662.1"/>
    <property type="molecule type" value="Genomic_DNA"/>
</dbReference>
<protein>
    <submittedName>
        <fullName evidence="5">FAD-binding domain-containing protein</fullName>
    </submittedName>
</protein>
<accession>A0ABR1SH66</accession>
<evidence type="ECO:0000259" key="4">
    <source>
        <dbReference type="PROSITE" id="PS51387"/>
    </source>
</evidence>
<evidence type="ECO:0000256" key="3">
    <source>
        <dbReference type="SAM" id="SignalP"/>
    </source>
</evidence>
<dbReference type="InterPro" id="IPR012951">
    <property type="entry name" value="BBE"/>
</dbReference>
<feature type="domain" description="FAD-binding PCMH-type" evidence="4">
    <location>
        <begin position="193"/>
        <end position="372"/>
    </location>
</feature>
<dbReference type="InterPro" id="IPR006094">
    <property type="entry name" value="Oxid_FAD_bind_N"/>
</dbReference>
<comment type="similarity">
    <text evidence="1">Belongs to the oxygen-dependent FAD-linked oxidoreductase family.</text>
</comment>
<organism evidence="5 6">
    <name type="scientific">Apiospora marii</name>
    <dbReference type="NCBI Taxonomy" id="335849"/>
    <lineage>
        <taxon>Eukaryota</taxon>
        <taxon>Fungi</taxon>
        <taxon>Dikarya</taxon>
        <taxon>Ascomycota</taxon>
        <taxon>Pezizomycotina</taxon>
        <taxon>Sordariomycetes</taxon>
        <taxon>Xylariomycetidae</taxon>
        <taxon>Amphisphaeriales</taxon>
        <taxon>Apiosporaceae</taxon>
        <taxon>Apiospora</taxon>
    </lineage>
</organism>
<evidence type="ECO:0000256" key="2">
    <source>
        <dbReference type="ARBA" id="ARBA00023002"/>
    </source>
</evidence>
<evidence type="ECO:0000313" key="6">
    <source>
        <dbReference type="Proteomes" id="UP001396898"/>
    </source>
</evidence>
<feature type="signal peptide" evidence="3">
    <location>
        <begin position="1"/>
        <end position="23"/>
    </location>
</feature>
<dbReference type="PANTHER" id="PTHR13878">
    <property type="entry name" value="GULONOLACTONE OXIDASE"/>
    <property type="match status" value="1"/>
</dbReference>
<sequence>MGFRNRLITATTAVLWFASSASSQTLTVDGTVIEANSSTLAPALFEVDPDSLASPAELFASETLQLTDDVIANLTSLNLSNITAFQFDSRSDERGPLGKCKTYPGDLFWPSDSLWNVFDLLLGGALIKTIPYASPCYTSFGDYNAKECQSITDNWVFGSLYHTHDPTSINAVLFQGQTCMPPTMMPGTPTCTVGGYPAYVVNATNVAQIQLAVNLARNLNLRLVVKNTGHDFGAKSTGMGALSIWTHHLKDIRFIESYQQDDYTGPAFKVGAGTQAYEMYEAAHAQGHTAVGGEGRTVGVMGGYTLGGGHSPLSSLYGMAADQVLSMEVVTADGRFLTANASSHPDLFWALCGGGGSTYGVVTSVTVKALPRIPVVTTMTYTLATGANVTTDQFWAAWRAFFDGFVEYTDAGCYEYFRIQNLGDGQFTSDVGPWFAPGLSQSQLQKLTAPLFARFEALGLEVEPVYKEYGNYYDAWAASFPTEPRAGCSRANWEDPGKLNATFDAIRSIVEDGGYLIGFNIAANPTETGYPDNAVNPAWRKTVMHAIVASLWDAASLPEAEVKKASDVLTFDWMPRLRGVSPGAGAYMAEADYIEPDFAQAFFGDKYPRLYELKRKWDPRGLFYAHNAVGSEDWAMEEMILGNLPSQNSRLCRK</sequence>
<name>A0ABR1SH66_9PEZI</name>
<keyword evidence="2" id="KW-0560">Oxidoreductase</keyword>
<proteinExistence type="inferred from homology"/>
<gene>
    <name evidence="5" type="ORF">PG991_003060</name>
</gene>
<dbReference type="InterPro" id="IPR050432">
    <property type="entry name" value="FAD-linked_Oxidoreductases_BP"/>
</dbReference>
<dbReference type="PROSITE" id="PS51387">
    <property type="entry name" value="FAD_PCMH"/>
    <property type="match status" value="1"/>
</dbReference>
<reference evidence="5 6" key="1">
    <citation type="submission" date="2023-01" db="EMBL/GenBank/DDBJ databases">
        <title>Analysis of 21 Apiospora genomes using comparative genomics revels a genus with tremendous synthesis potential of carbohydrate active enzymes and secondary metabolites.</title>
        <authorList>
            <person name="Sorensen T."/>
        </authorList>
    </citation>
    <scope>NUCLEOTIDE SEQUENCE [LARGE SCALE GENOMIC DNA]</scope>
    <source>
        <strain evidence="5 6">CBS 20057</strain>
    </source>
</reference>
<dbReference type="InterPro" id="IPR016169">
    <property type="entry name" value="FAD-bd_PCMH_sub2"/>
</dbReference>
<keyword evidence="6" id="KW-1185">Reference proteome</keyword>
<dbReference type="Pfam" id="PF01565">
    <property type="entry name" value="FAD_binding_4"/>
    <property type="match status" value="1"/>
</dbReference>
<dbReference type="Gene3D" id="3.30.465.10">
    <property type="match status" value="2"/>
</dbReference>
<feature type="chain" id="PRO_5045240624" evidence="3">
    <location>
        <begin position="24"/>
        <end position="654"/>
    </location>
</feature>
<dbReference type="InterPro" id="IPR016166">
    <property type="entry name" value="FAD-bd_PCMH"/>
</dbReference>
<dbReference type="InterPro" id="IPR036318">
    <property type="entry name" value="FAD-bd_PCMH-like_sf"/>
</dbReference>
<dbReference type="SUPFAM" id="SSF56176">
    <property type="entry name" value="FAD-binding/transporter-associated domain-like"/>
    <property type="match status" value="1"/>
</dbReference>
<dbReference type="Proteomes" id="UP001396898">
    <property type="component" value="Unassembled WGS sequence"/>
</dbReference>
<keyword evidence="3" id="KW-0732">Signal</keyword>
<dbReference type="Pfam" id="PF08031">
    <property type="entry name" value="BBE"/>
    <property type="match status" value="1"/>
</dbReference>
<dbReference type="PANTHER" id="PTHR13878:SF91">
    <property type="entry name" value="FAD BINDING DOMAIN PROTEIN (AFU_ORTHOLOGUE AFUA_6G12070)-RELATED"/>
    <property type="match status" value="1"/>
</dbReference>
<evidence type="ECO:0000313" key="5">
    <source>
        <dbReference type="EMBL" id="KAK8033662.1"/>
    </source>
</evidence>
<comment type="caution">
    <text evidence="5">The sequence shown here is derived from an EMBL/GenBank/DDBJ whole genome shotgun (WGS) entry which is preliminary data.</text>
</comment>
<evidence type="ECO:0000256" key="1">
    <source>
        <dbReference type="ARBA" id="ARBA00005466"/>
    </source>
</evidence>